<protein>
    <recommendedName>
        <fullName evidence="6">PX domain-containing protein</fullName>
    </recommendedName>
</protein>
<organism evidence="7 8">
    <name type="scientific">Carnegiea gigantea</name>
    <dbReference type="NCBI Taxonomy" id="171969"/>
    <lineage>
        <taxon>Eukaryota</taxon>
        <taxon>Viridiplantae</taxon>
        <taxon>Streptophyta</taxon>
        <taxon>Embryophyta</taxon>
        <taxon>Tracheophyta</taxon>
        <taxon>Spermatophyta</taxon>
        <taxon>Magnoliopsida</taxon>
        <taxon>eudicotyledons</taxon>
        <taxon>Gunneridae</taxon>
        <taxon>Pentapetalae</taxon>
        <taxon>Caryophyllales</taxon>
        <taxon>Cactineae</taxon>
        <taxon>Cactaceae</taxon>
        <taxon>Cactoideae</taxon>
        <taxon>Echinocereeae</taxon>
        <taxon>Carnegiea</taxon>
    </lineage>
</organism>
<dbReference type="Gene3D" id="3.30.1520.10">
    <property type="entry name" value="Phox-like domain"/>
    <property type="match status" value="1"/>
</dbReference>
<evidence type="ECO:0000256" key="3">
    <source>
        <dbReference type="ARBA" id="ARBA00022771"/>
    </source>
</evidence>
<dbReference type="SUPFAM" id="SSF64268">
    <property type="entry name" value="PX domain"/>
    <property type="match status" value="1"/>
</dbReference>
<evidence type="ECO:0000256" key="5">
    <source>
        <dbReference type="SAM" id="MobiDB-lite"/>
    </source>
</evidence>
<dbReference type="PROSITE" id="PS50195">
    <property type="entry name" value="PX"/>
    <property type="match status" value="1"/>
</dbReference>
<dbReference type="PANTHER" id="PTHR12326">
    <property type="entry name" value="PLECKSTRIN HOMOLOGY DOMAIN CONTAINING PROTEIN"/>
    <property type="match status" value="1"/>
</dbReference>
<dbReference type="AlphaFoldDB" id="A0A9Q1KB82"/>
<feature type="compositionally biased region" description="Gly residues" evidence="5">
    <location>
        <begin position="1"/>
        <end position="10"/>
    </location>
</feature>
<feature type="region of interest" description="Disordered" evidence="5">
    <location>
        <begin position="224"/>
        <end position="258"/>
    </location>
</feature>
<proteinExistence type="predicted"/>
<name>A0A9Q1KB82_9CARY</name>
<feature type="compositionally biased region" description="Basic and acidic residues" evidence="5">
    <location>
        <begin position="224"/>
        <end position="245"/>
    </location>
</feature>
<sequence length="1084" mass="119555">MERESTGGGEAIASNIASLDQLDGEFQKSDGGDGLSPVSSQYSSCGESEFERYCSAISVMGTPSLCSSTGIYHDFGDSDSGSLNSPDRFSLGGERFPRRFEERPYSPLSGKNPGFGDSVNDAVYGVKDEEEGLNPVDIFEGRMDVMDHVGSSSSTLAPAVSIDRPTAGLESKADLKGVKVLDNEAGKKEDLVVLLKNVENVLLQGAVAARSAAETLFDCSHADEMEDERCREQDETSSKYEHSDGEDSTFNYGSDAESQPSTYYVRNMEYPHEKDTDSGNSVLMNASMAFGSKDWEDFELDGGENPLQSQVPENFWESQELGDENSKSIPDFSSMVPTSCGNFQQQDQERNEMDPIAEGNHLLGVGNSLEYPPSRSTANINSLKFKEAEILKDHEGSSGTCLKIDSNDGPDEYLESCSIHNMFKKPNPPNVPSELGSMKGEEERDCTTASARASDDDNHAAMPQNVDPLPDIGIHDAFVPSMNVHRGLMLDVPEGDKVELAVQNGRDSVSSWLGEDKSRSCNDSDIFEDETTARKGKDLEMNAVYDDFVHEMEEILLDSCVSQMGRLKERNAIFNSKQSSPLRDGGSTASTSGLDIGFPSVHHSLCIDGIEVVGAKKKKGDISLSERLVGVKEYTVYVIRVWTAENQWEVERRYRDFYALYRELKTLFAAEGWILPPPWSSVERESRKFFSNGSPDVIAERSTLIQECLCSILQSSRYSSLPSAVIWFLSLPETLLHSPKSNAVVRQSTVGTGTERVPNLGKTISLIVDIRPQKSLKELLDTQHYTCAGCHEKFDNGKSRMREIAQTFGWGKPRFCEYTGQLFCSSCHSNDSAVLPARVLHHWDFTPYPVSQLAKSYLDSIIDQPMLCVSAANPFLFSKVPTLLHIVGVRRKIGAMLPYIRCSFRRSVYGRLGYRKYLLETKDFFALRDLIDLSKGAFAALPPILDAVLKKMQEHITELCLECCDNGVPCGARRACDNPSSLIFPFQEDDEIQRCKSCKSVFHNYCFNKLTECPCGAVLKPVGKANLGLVYASHNSDGSSLLLTKQPVLSSSSSRFLSSLFSVAKQEKKSDDVILMGSLPSTSL</sequence>
<keyword evidence="8" id="KW-1185">Reference proteome</keyword>
<dbReference type="EMBL" id="JAKOGI010000193">
    <property type="protein sequence ID" value="KAJ8440299.1"/>
    <property type="molecule type" value="Genomic_DNA"/>
</dbReference>
<accession>A0A9Q1KB82</accession>
<dbReference type="InterPro" id="IPR051366">
    <property type="entry name" value="DEF8"/>
</dbReference>
<evidence type="ECO:0000259" key="6">
    <source>
        <dbReference type="PROSITE" id="PS50195"/>
    </source>
</evidence>
<feature type="region of interest" description="Disordered" evidence="5">
    <location>
        <begin position="1"/>
        <end position="41"/>
    </location>
</feature>
<keyword evidence="2" id="KW-0677">Repeat</keyword>
<dbReference type="InterPro" id="IPR036871">
    <property type="entry name" value="PX_dom_sf"/>
</dbReference>
<gene>
    <name evidence="7" type="ORF">Cgig2_012735</name>
</gene>
<dbReference type="SMART" id="SM01175">
    <property type="entry name" value="DUF4206"/>
    <property type="match status" value="1"/>
</dbReference>
<dbReference type="PANTHER" id="PTHR12326:SF3">
    <property type="entry name" value="DIFFERENTIALLY EXPRESSED IN FDCP 8 HOMOLOG"/>
    <property type="match status" value="1"/>
</dbReference>
<dbReference type="CDD" id="cd06093">
    <property type="entry name" value="PX_domain"/>
    <property type="match status" value="1"/>
</dbReference>
<keyword evidence="3" id="KW-0863">Zinc-finger</keyword>
<dbReference type="GO" id="GO:0008270">
    <property type="term" value="F:zinc ion binding"/>
    <property type="evidence" value="ECO:0007669"/>
    <property type="project" value="UniProtKB-KW"/>
</dbReference>
<evidence type="ECO:0000313" key="8">
    <source>
        <dbReference type="Proteomes" id="UP001153076"/>
    </source>
</evidence>
<dbReference type="GO" id="GO:0005768">
    <property type="term" value="C:endosome"/>
    <property type="evidence" value="ECO:0007669"/>
    <property type="project" value="UniProtKB-ARBA"/>
</dbReference>
<comment type="caution">
    <text evidence="7">The sequence shown here is derived from an EMBL/GenBank/DDBJ whole genome shotgun (WGS) entry which is preliminary data.</text>
</comment>
<dbReference type="GO" id="GO:0016020">
    <property type="term" value="C:membrane"/>
    <property type="evidence" value="ECO:0007669"/>
    <property type="project" value="UniProtKB-ARBA"/>
</dbReference>
<dbReference type="GO" id="GO:0035091">
    <property type="term" value="F:phosphatidylinositol binding"/>
    <property type="evidence" value="ECO:0007669"/>
    <property type="project" value="InterPro"/>
</dbReference>
<evidence type="ECO:0000256" key="4">
    <source>
        <dbReference type="ARBA" id="ARBA00022833"/>
    </source>
</evidence>
<feature type="region of interest" description="Disordered" evidence="5">
    <location>
        <begin position="424"/>
        <end position="460"/>
    </location>
</feature>
<dbReference type="InterPro" id="IPR025258">
    <property type="entry name" value="RH_dom"/>
</dbReference>
<dbReference type="SMART" id="SM00312">
    <property type="entry name" value="PX"/>
    <property type="match status" value="1"/>
</dbReference>
<dbReference type="Pfam" id="PF00787">
    <property type="entry name" value="PX"/>
    <property type="match status" value="1"/>
</dbReference>
<keyword evidence="1" id="KW-0479">Metal-binding</keyword>
<evidence type="ECO:0000256" key="1">
    <source>
        <dbReference type="ARBA" id="ARBA00022723"/>
    </source>
</evidence>
<reference evidence="7" key="1">
    <citation type="submission" date="2022-04" db="EMBL/GenBank/DDBJ databases">
        <title>Carnegiea gigantea Genome sequencing and assembly v2.</title>
        <authorList>
            <person name="Copetti D."/>
            <person name="Sanderson M.J."/>
            <person name="Burquez A."/>
            <person name="Wojciechowski M.F."/>
        </authorList>
    </citation>
    <scope>NUCLEOTIDE SEQUENCE</scope>
    <source>
        <strain evidence="7">SGP5-SGP5p</strain>
        <tissue evidence="7">Aerial part</tissue>
    </source>
</reference>
<feature type="compositionally biased region" description="Polar residues" evidence="5">
    <location>
        <begin position="248"/>
        <end position="258"/>
    </location>
</feature>
<dbReference type="Pfam" id="PF13901">
    <property type="entry name" value="RH_dom"/>
    <property type="match status" value="1"/>
</dbReference>
<dbReference type="Proteomes" id="UP001153076">
    <property type="component" value="Unassembled WGS sequence"/>
</dbReference>
<evidence type="ECO:0000313" key="7">
    <source>
        <dbReference type="EMBL" id="KAJ8440299.1"/>
    </source>
</evidence>
<dbReference type="InterPro" id="IPR001683">
    <property type="entry name" value="PX_dom"/>
</dbReference>
<feature type="domain" description="PX" evidence="6">
    <location>
        <begin position="615"/>
        <end position="735"/>
    </location>
</feature>
<evidence type="ECO:0000256" key="2">
    <source>
        <dbReference type="ARBA" id="ARBA00022737"/>
    </source>
</evidence>
<keyword evidence="4" id="KW-0862">Zinc</keyword>
<dbReference type="OrthoDB" id="1918044at2759"/>